<protein>
    <submittedName>
        <fullName evidence="1">Uncharacterized protein</fullName>
    </submittedName>
</protein>
<organism evidence="1 2">
    <name type="scientific">Pseudoramibacter alactolyticus ATCC 23263</name>
    <dbReference type="NCBI Taxonomy" id="887929"/>
    <lineage>
        <taxon>Bacteria</taxon>
        <taxon>Bacillati</taxon>
        <taxon>Bacillota</taxon>
        <taxon>Clostridia</taxon>
        <taxon>Eubacteriales</taxon>
        <taxon>Eubacteriaceae</taxon>
        <taxon>Pseudoramibacter</taxon>
    </lineage>
</organism>
<evidence type="ECO:0000313" key="1">
    <source>
        <dbReference type="EMBL" id="EFV01859.1"/>
    </source>
</evidence>
<gene>
    <name evidence="1" type="ORF">HMP0721_1253</name>
</gene>
<name>E6MGW9_9FIRM</name>
<sequence>MNSRSEAIITSPQGTLESCAKFAIDDTATPFIFRKLEIEGEGEYIFSGYIKADASATLTIGDQTVSVTTDWQKIEVTLTLSADKLFLYFGTGTNFYLYHPVLVAGKIAHRWISHPDDFSTVETRLYQTEEGLKSTVKKGSIISEINQTAEAVGIKANKINLNGAVTANNNFKILEDGSMQALNGTFLGNIYLDSGSRVVGADGALTMFSFESSAEANTSFSIGGMDYFGYYWYMTGFNVNTFPKTKSIITYFIPQNFEVYEAYIYMSAFGIQWGRGLGAPKNIGAYCTDGSLTRANYGTMTNAYMHDEYLDTSDPIKYAFGGKDTWSPALTNNTDLASIQSSNIKRYIKQGVHSIVFQTNNAKPANEDFATAELGTGYFKAYLYVLGYYRL</sequence>
<evidence type="ECO:0000313" key="2">
    <source>
        <dbReference type="Proteomes" id="UP000004754"/>
    </source>
</evidence>
<accession>E6MGW9</accession>
<keyword evidence="2" id="KW-1185">Reference proteome</keyword>
<dbReference type="STRING" id="887929.HMP0721_1253"/>
<dbReference type="EMBL" id="AEQN01000016">
    <property type="protein sequence ID" value="EFV01859.1"/>
    <property type="molecule type" value="Genomic_DNA"/>
</dbReference>
<reference evidence="1 2" key="1">
    <citation type="submission" date="2010-12" db="EMBL/GenBank/DDBJ databases">
        <authorList>
            <person name="Muzny D."/>
            <person name="Qin X."/>
            <person name="Deng J."/>
            <person name="Jiang H."/>
            <person name="Liu Y."/>
            <person name="Qu J."/>
            <person name="Song X.-Z."/>
            <person name="Zhang L."/>
            <person name="Thornton R."/>
            <person name="Coyle M."/>
            <person name="Francisco L."/>
            <person name="Jackson L."/>
            <person name="Javaid M."/>
            <person name="Korchina V."/>
            <person name="Kovar C."/>
            <person name="Mata R."/>
            <person name="Mathew T."/>
            <person name="Ngo R."/>
            <person name="Nguyen L."/>
            <person name="Nguyen N."/>
            <person name="Okwuonu G."/>
            <person name="Ongeri F."/>
            <person name="Pham C."/>
            <person name="Simmons D."/>
            <person name="Wilczek-Boney K."/>
            <person name="Hale W."/>
            <person name="Jakkamsetti A."/>
            <person name="Pham P."/>
            <person name="Ruth R."/>
            <person name="San Lucas F."/>
            <person name="Warren J."/>
            <person name="Zhang J."/>
            <person name="Zhao Z."/>
            <person name="Zhou C."/>
            <person name="Zhu D."/>
            <person name="Lee S."/>
            <person name="Bess C."/>
            <person name="Blankenburg K."/>
            <person name="Forbes L."/>
            <person name="Fu Q."/>
            <person name="Gubbala S."/>
            <person name="Hirani K."/>
            <person name="Jayaseelan J.C."/>
            <person name="Lara F."/>
            <person name="Munidasa M."/>
            <person name="Palculict T."/>
            <person name="Patil S."/>
            <person name="Pu L.-L."/>
            <person name="Saada N."/>
            <person name="Tang L."/>
            <person name="Weissenberger G."/>
            <person name="Zhu Y."/>
            <person name="Hemphill L."/>
            <person name="Shang Y."/>
            <person name="Youmans B."/>
            <person name="Ayvaz T."/>
            <person name="Ross M."/>
            <person name="Santibanez J."/>
            <person name="Aqrawi P."/>
            <person name="Gross S."/>
            <person name="Joshi V."/>
            <person name="Fowler G."/>
            <person name="Nazareth L."/>
            <person name="Reid J."/>
            <person name="Worley K."/>
            <person name="Petrosino J."/>
            <person name="Highlander S."/>
            <person name="Gibbs R."/>
        </authorList>
    </citation>
    <scope>NUCLEOTIDE SEQUENCE [LARGE SCALE GENOMIC DNA]</scope>
    <source>
        <strain evidence="1 2">ATCC 23263</strain>
    </source>
</reference>
<dbReference type="Proteomes" id="UP000004754">
    <property type="component" value="Unassembled WGS sequence"/>
</dbReference>
<dbReference type="HOGENOM" id="CLU_705695_0_0_9"/>
<dbReference type="RefSeq" id="WP_006598676.1">
    <property type="nucleotide sequence ID" value="NZ_GL622359.1"/>
</dbReference>
<comment type="caution">
    <text evidence="1">The sequence shown here is derived from an EMBL/GenBank/DDBJ whole genome shotgun (WGS) entry which is preliminary data.</text>
</comment>
<proteinExistence type="predicted"/>
<dbReference type="AlphaFoldDB" id="E6MGW9"/>
<dbReference type="OrthoDB" id="1958058at2"/>